<comment type="caution">
    <text evidence="2">The sequence shown here is derived from an EMBL/GenBank/DDBJ whole genome shotgun (WGS) entry which is preliminary data.</text>
</comment>
<dbReference type="AlphaFoldDB" id="A0A0F9E6W6"/>
<protein>
    <recommendedName>
        <fullName evidence="1">RNA ligase domain-containing protein</fullName>
    </recommendedName>
</protein>
<proteinExistence type="predicted"/>
<name>A0A0F9E6W6_9ZZZZ</name>
<gene>
    <name evidence="2" type="ORF">LCGC14_2462310</name>
</gene>
<dbReference type="InterPro" id="IPR021122">
    <property type="entry name" value="RNA_ligase_dom_REL/Rnl2"/>
</dbReference>
<dbReference type="SUPFAM" id="SSF56091">
    <property type="entry name" value="DNA ligase/mRNA capping enzyme, catalytic domain"/>
    <property type="match status" value="1"/>
</dbReference>
<reference evidence="2" key="1">
    <citation type="journal article" date="2015" name="Nature">
        <title>Complex archaea that bridge the gap between prokaryotes and eukaryotes.</title>
        <authorList>
            <person name="Spang A."/>
            <person name="Saw J.H."/>
            <person name="Jorgensen S.L."/>
            <person name="Zaremba-Niedzwiedzka K."/>
            <person name="Martijn J."/>
            <person name="Lind A.E."/>
            <person name="van Eijk R."/>
            <person name="Schleper C."/>
            <person name="Guy L."/>
            <person name="Ettema T.J."/>
        </authorList>
    </citation>
    <scope>NUCLEOTIDE SEQUENCE</scope>
</reference>
<evidence type="ECO:0000313" key="2">
    <source>
        <dbReference type="EMBL" id="KKL19753.1"/>
    </source>
</evidence>
<dbReference type="EMBL" id="LAZR01038363">
    <property type="protein sequence ID" value="KKL19753.1"/>
    <property type="molecule type" value="Genomic_DNA"/>
</dbReference>
<accession>A0A0F9E6W6</accession>
<sequence length="245" mass="27643">MIPILECPRCLKCSMVTCDCPIEGPGQGAYCPNCGLTHMDAWPPASPEFIKFSKIPRLKRDIIITEKIDGTNAQIYITEANRIFAGSRKRWLTAEADNFGFFAWVMEHHRELLHLGRGRHFGEWWGTGIQRGYGLDDKRFSLFNVSRWIDPTLFDNIKVRGILSDEAAAKRRNIPLCCRVVPVLRVGPFRMSTIISALNELQYSGSRAAPSFMNPEGIVIYHTAGGNLFKVTLENDDKPKGKDNV</sequence>
<evidence type="ECO:0000259" key="1">
    <source>
        <dbReference type="Pfam" id="PF09414"/>
    </source>
</evidence>
<dbReference type="Pfam" id="PF09414">
    <property type="entry name" value="RNA_ligase"/>
    <property type="match status" value="1"/>
</dbReference>
<feature type="domain" description="RNA ligase" evidence="1">
    <location>
        <begin position="61"/>
        <end position="231"/>
    </location>
</feature>
<organism evidence="2">
    <name type="scientific">marine sediment metagenome</name>
    <dbReference type="NCBI Taxonomy" id="412755"/>
    <lineage>
        <taxon>unclassified sequences</taxon>
        <taxon>metagenomes</taxon>
        <taxon>ecological metagenomes</taxon>
    </lineage>
</organism>